<dbReference type="InterPro" id="IPR008147">
    <property type="entry name" value="Gln_synt_N"/>
</dbReference>
<dbReference type="SUPFAM" id="SSF54368">
    <property type="entry name" value="Glutamine synthetase, N-terminal domain"/>
    <property type="match status" value="1"/>
</dbReference>
<keyword evidence="10" id="KW-1185">Reference proteome</keyword>
<evidence type="ECO:0000313" key="10">
    <source>
        <dbReference type="Proteomes" id="UP001156389"/>
    </source>
</evidence>
<dbReference type="PANTHER" id="PTHR43785:SF12">
    <property type="entry name" value="TYPE-1 GLUTAMINE SYNTHETASE 2"/>
    <property type="match status" value="1"/>
</dbReference>
<keyword evidence="3" id="KW-0547">Nucleotide-binding</keyword>
<evidence type="ECO:0000259" key="8">
    <source>
        <dbReference type="PROSITE" id="PS51987"/>
    </source>
</evidence>
<name>A0ABT2JZU0_9ACTN</name>
<reference evidence="9 10" key="1">
    <citation type="submission" date="2021-10" db="EMBL/GenBank/DDBJ databases">
        <title>Streptomyces gossypii sp. nov., isolated from soil collected from cotton field.</title>
        <authorList>
            <person name="Ge X."/>
            <person name="Chen X."/>
            <person name="Liu W."/>
        </authorList>
    </citation>
    <scope>NUCLEOTIDE SEQUENCE [LARGE SCALE GENOMIC DNA]</scope>
    <source>
        <strain evidence="9 10">N2-109</strain>
    </source>
</reference>
<keyword evidence="4" id="KW-0067">ATP-binding</keyword>
<evidence type="ECO:0000256" key="1">
    <source>
        <dbReference type="ARBA" id="ARBA00009897"/>
    </source>
</evidence>
<evidence type="ECO:0000256" key="2">
    <source>
        <dbReference type="ARBA" id="ARBA00022598"/>
    </source>
</evidence>
<evidence type="ECO:0000256" key="3">
    <source>
        <dbReference type="ARBA" id="ARBA00022741"/>
    </source>
</evidence>
<dbReference type="InterPro" id="IPR036651">
    <property type="entry name" value="Gln_synt_N_sf"/>
</dbReference>
<organism evidence="9 10">
    <name type="scientific">Streptomyces gossypii</name>
    <dbReference type="NCBI Taxonomy" id="2883101"/>
    <lineage>
        <taxon>Bacteria</taxon>
        <taxon>Bacillati</taxon>
        <taxon>Actinomycetota</taxon>
        <taxon>Actinomycetes</taxon>
        <taxon>Kitasatosporales</taxon>
        <taxon>Streptomycetaceae</taxon>
        <taxon>Streptomyces</taxon>
    </lineage>
</organism>
<keyword evidence="2" id="KW-0436">Ligase</keyword>
<dbReference type="Gene3D" id="3.10.20.70">
    <property type="entry name" value="Glutamine synthetase, N-terminal domain"/>
    <property type="match status" value="1"/>
</dbReference>
<gene>
    <name evidence="9" type="ORF">LHJ74_26525</name>
</gene>
<dbReference type="Proteomes" id="UP001156389">
    <property type="component" value="Unassembled WGS sequence"/>
</dbReference>
<dbReference type="InterPro" id="IPR008146">
    <property type="entry name" value="Gln_synth_cat_dom"/>
</dbReference>
<dbReference type="PANTHER" id="PTHR43785">
    <property type="entry name" value="GAMMA-GLUTAMYLPUTRESCINE SYNTHETASE"/>
    <property type="match status" value="1"/>
</dbReference>
<accession>A0ABT2JZU0</accession>
<comment type="similarity">
    <text evidence="1 5 6">Belongs to the glutamine synthetase family.</text>
</comment>
<evidence type="ECO:0000259" key="7">
    <source>
        <dbReference type="PROSITE" id="PS51986"/>
    </source>
</evidence>
<feature type="domain" description="GS beta-grasp" evidence="7">
    <location>
        <begin position="20"/>
        <end position="116"/>
    </location>
</feature>
<evidence type="ECO:0000313" key="9">
    <source>
        <dbReference type="EMBL" id="MCT2593420.1"/>
    </source>
</evidence>
<dbReference type="InterPro" id="IPR014746">
    <property type="entry name" value="Gln_synth/guanido_kin_cat_dom"/>
</dbReference>
<feature type="domain" description="GS catalytic" evidence="8">
    <location>
        <begin position="123"/>
        <end position="455"/>
    </location>
</feature>
<dbReference type="RefSeq" id="WP_260220802.1">
    <property type="nucleotide sequence ID" value="NZ_JAJAGO010000014.1"/>
</dbReference>
<protein>
    <submittedName>
        <fullName evidence="9">Glutamine synthetase family protein</fullName>
    </submittedName>
</protein>
<dbReference type="EMBL" id="JAJAGO010000014">
    <property type="protein sequence ID" value="MCT2593420.1"/>
    <property type="molecule type" value="Genomic_DNA"/>
</dbReference>
<proteinExistence type="inferred from homology"/>
<dbReference type="PROSITE" id="PS51987">
    <property type="entry name" value="GS_CATALYTIC"/>
    <property type="match status" value="1"/>
</dbReference>
<comment type="caution">
    <text evidence="9">The sequence shown here is derived from an EMBL/GenBank/DDBJ whole genome shotgun (WGS) entry which is preliminary data.</text>
</comment>
<sequence>MADRTSPLSVGELRRLVDTGEIDTVVLAFTDMQGRLQGKRFAARFFLDDALERGTEGCNYLLAVDVDLNTVDGYSMSSWERGYGDFAMLCDLGTLRRTPWNPGTALVTADLAWHDGTPVVASPRQILRRQLDRLAEHGWTAYAGTELEFMLFKDTYEDAWARGYRDMNPANLYNVDYSILGTSRVEPVLRRIRNEMGAAGMTVESAKGECNLGQHEIAFRYDEALTTCDQHSIYKTGAKEIASQEGMSLTFMAKYDEREGNSCHIHLSLRDEAGQPVLADDEGPYGMSKLMRHFLAGQIVAMRDFTLLYAPNINSYKRFRPGSFAPTAVTWGPDNRTCALRVIGHGQSHRFENRLPGGDVNPYLAVAGMVAAGLYGVEHELELPEECTGNAYAGDAAHVPVTLREAAELWEASPIARAAFGDDVVEHYTHMARVEQDAYDSAVTDWERFRSFERM</sequence>
<dbReference type="SMART" id="SM01230">
    <property type="entry name" value="Gln-synt_C"/>
    <property type="match status" value="1"/>
</dbReference>
<dbReference type="PROSITE" id="PS51986">
    <property type="entry name" value="GS_BETA_GRASP"/>
    <property type="match status" value="1"/>
</dbReference>
<dbReference type="SUPFAM" id="SSF55931">
    <property type="entry name" value="Glutamine synthetase/guanido kinase"/>
    <property type="match status" value="1"/>
</dbReference>
<dbReference type="Pfam" id="PF00120">
    <property type="entry name" value="Gln-synt_C"/>
    <property type="match status" value="1"/>
</dbReference>
<evidence type="ECO:0000256" key="6">
    <source>
        <dbReference type="RuleBase" id="RU000384"/>
    </source>
</evidence>
<evidence type="ECO:0000256" key="4">
    <source>
        <dbReference type="ARBA" id="ARBA00022840"/>
    </source>
</evidence>
<dbReference type="Gene3D" id="3.30.590.10">
    <property type="entry name" value="Glutamine synthetase/guanido kinase, catalytic domain"/>
    <property type="match status" value="1"/>
</dbReference>
<evidence type="ECO:0000256" key="5">
    <source>
        <dbReference type="PROSITE-ProRule" id="PRU01330"/>
    </source>
</evidence>